<dbReference type="AlphaFoldDB" id="A0A395IMZ3"/>
<evidence type="ECO:0000313" key="1">
    <source>
        <dbReference type="EMBL" id="RAL60938.1"/>
    </source>
</evidence>
<dbReference type="PANTHER" id="PTHR48100:SF1">
    <property type="entry name" value="HISTIDINE PHOSPHATASE FAMILY PROTEIN-RELATED"/>
    <property type="match status" value="1"/>
</dbReference>
<dbReference type="Pfam" id="PF00300">
    <property type="entry name" value="His_Phos_1"/>
    <property type="match status" value="1"/>
</dbReference>
<keyword evidence="2" id="KW-1185">Reference proteome</keyword>
<gene>
    <name evidence="1" type="ORF">DID88_010036</name>
</gene>
<sequence length="277" mass="30923">MTSSLAVEMLLPDQSLPPASLSTVHLNTQSEKTKELGGNDSTLISLPNLIDENSSTDMPLIEKLETKDQSPASQPGHPIIFHFMRHAEAYHNIDTGPNRFKVLDPKLTPRGKLQCEQVRPTFPSKSNIRVILCSPMTRTIETTLITFEDVLKGRNIRATADSSFSSAIARAHKVKRQLFDFAKSTQEKIRDGEIVISKDVPYEIVIVSHATFLEKMLGVELGGCRNTNKKFDGFYNVDIKSFLLSTPSMDQPGLNMVLLRQQKAKGERLLYGQLVLL</sequence>
<accession>A0A395IMZ3</accession>
<dbReference type="GO" id="GO:0005737">
    <property type="term" value="C:cytoplasm"/>
    <property type="evidence" value="ECO:0007669"/>
    <property type="project" value="TreeGrafter"/>
</dbReference>
<dbReference type="SUPFAM" id="SSF53254">
    <property type="entry name" value="Phosphoglycerate mutase-like"/>
    <property type="match status" value="1"/>
</dbReference>
<dbReference type="EMBL" id="QKRW01000035">
    <property type="protein sequence ID" value="RAL60938.1"/>
    <property type="molecule type" value="Genomic_DNA"/>
</dbReference>
<dbReference type="SMART" id="SM00855">
    <property type="entry name" value="PGAM"/>
    <property type="match status" value="1"/>
</dbReference>
<dbReference type="GO" id="GO:0016791">
    <property type="term" value="F:phosphatase activity"/>
    <property type="evidence" value="ECO:0007669"/>
    <property type="project" value="TreeGrafter"/>
</dbReference>
<dbReference type="InterPro" id="IPR050275">
    <property type="entry name" value="PGM_Phosphatase"/>
</dbReference>
<dbReference type="InterPro" id="IPR029033">
    <property type="entry name" value="His_PPase_superfam"/>
</dbReference>
<dbReference type="CDD" id="cd07067">
    <property type="entry name" value="HP_PGM_like"/>
    <property type="match status" value="1"/>
</dbReference>
<dbReference type="Proteomes" id="UP000249056">
    <property type="component" value="Unassembled WGS sequence"/>
</dbReference>
<comment type="caution">
    <text evidence="1">The sequence shown here is derived from an EMBL/GenBank/DDBJ whole genome shotgun (WGS) entry which is preliminary data.</text>
</comment>
<evidence type="ECO:0000313" key="2">
    <source>
        <dbReference type="Proteomes" id="UP000249056"/>
    </source>
</evidence>
<dbReference type="Gene3D" id="3.40.50.1240">
    <property type="entry name" value="Phosphoglycerate mutase-like"/>
    <property type="match status" value="1"/>
</dbReference>
<organism evidence="1 2">
    <name type="scientific">Monilinia fructigena</name>
    <dbReference type="NCBI Taxonomy" id="38457"/>
    <lineage>
        <taxon>Eukaryota</taxon>
        <taxon>Fungi</taxon>
        <taxon>Dikarya</taxon>
        <taxon>Ascomycota</taxon>
        <taxon>Pezizomycotina</taxon>
        <taxon>Leotiomycetes</taxon>
        <taxon>Helotiales</taxon>
        <taxon>Sclerotiniaceae</taxon>
        <taxon>Monilinia</taxon>
    </lineage>
</organism>
<proteinExistence type="predicted"/>
<dbReference type="InterPro" id="IPR013078">
    <property type="entry name" value="His_Pase_superF_clade-1"/>
</dbReference>
<name>A0A395IMZ3_9HELO</name>
<evidence type="ECO:0008006" key="3">
    <source>
        <dbReference type="Google" id="ProtNLM"/>
    </source>
</evidence>
<dbReference type="PANTHER" id="PTHR48100">
    <property type="entry name" value="BROAD-SPECIFICITY PHOSPHATASE YOR283W-RELATED"/>
    <property type="match status" value="1"/>
</dbReference>
<reference evidence="1 2" key="1">
    <citation type="submission" date="2018-06" db="EMBL/GenBank/DDBJ databases">
        <title>Genome Sequence of the Brown Rot Fungal Pathogen Monilinia fructigena.</title>
        <authorList>
            <person name="Landi L."/>
            <person name="De Miccolis Angelini R.M."/>
            <person name="Pollastro S."/>
            <person name="Abate D."/>
            <person name="Faretra F."/>
            <person name="Romanazzi G."/>
        </authorList>
    </citation>
    <scope>NUCLEOTIDE SEQUENCE [LARGE SCALE GENOMIC DNA]</scope>
    <source>
        <strain evidence="1 2">Mfrg269</strain>
    </source>
</reference>
<dbReference type="OrthoDB" id="3548427at2759"/>
<protein>
    <recommendedName>
        <fullName evidence="3">Phosphoglycerate mutase family protein</fullName>
    </recommendedName>
</protein>